<evidence type="ECO:0000259" key="13">
    <source>
        <dbReference type="Pfam" id="PF08544"/>
    </source>
</evidence>
<proteinExistence type="inferred from homology"/>
<dbReference type="RefSeq" id="WP_185674369.1">
    <property type="nucleotide sequence ID" value="NZ_JACHVB010000013.1"/>
</dbReference>
<keyword evidence="5" id="KW-0547">Nucleotide-binding</keyword>
<evidence type="ECO:0000256" key="3">
    <source>
        <dbReference type="ARBA" id="ARBA00022679"/>
    </source>
</evidence>
<dbReference type="AlphaFoldDB" id="A0A842HAQ2"/>
<dbReference type="InterPro" id="IPR006206">
    <property type="entry name" value="Mevalonate/galactokinase"/>
</dbReference>
<dbReference type="NCBIfam" id="TIGR00131">
    <property type="entry name" value="gal_kin"/>
    <property type="match status" value="1"/>
</dbReference>
<sequence>MKEAVNYFKERFGSAPEHVAVAPGRLEFIGNHTDYNGGPVMGLAVDCVMGIALTRTEGDEAELVSQGRDDRVVVPLTDLKPVEGTDGWVNYPMGVFHVLRKHGYKMPGGFRMAVASTLPSGAGMSSSAAFELSAAYAFSSAYGFKADRKQMARYGREAENNFVGMPCGILDQGVSAFGEENHIVKIDCKTETFERVPMPAGVHFWVFNTQKKHALLDSLYATRHKECLEAFDILKVKYPELECLADANLAQLESVSGQLSESLLARARHVITESMRVREMASALTDGDLKRMGGLLLASHESSRHDFENSCDELDFLVDELRQVEGVYGCRLTGGGFGGAVMVVTDGTFSEASAKDACTRYQERFGHMPTVFHTRSGAGAHVVESVEA</sequence>
<dbReference type="Pfam" id="PF08544">
    <property type="entry name" value="GHMP_kinases_C"/>
    <property type="match status" value="1"/>
</dbReference>
<feature type="domain" description="GHMP kinase N-terminal" evidence="12">
    <location>
        <begin position="90"/>
        <end position="178"/>
    </location>
</feature>
<dbReference type="FunFam" id="3.30.230.10:FF:000017">
    <property type="entry name" value="Galactokinase"/>
    <property type="match status" value="1"/>
</dbReference>
<dbReference type="InterPro" id="IPR014721">
    <property type="entry name" value="Ribsml_uS5_D2-typ_fold_subgr"/>
</dbReference>
<dbReference type="PANTHER" id="PTHR10457:SF7">
    <property type="entry name" value="GALACTOKINASE-RELATED"/>
    <property type="match status" value="1"/>
</dbReference>
<evidence type="ECO:0000256" key="6">
    <source>
        <dbReference type="ARBA" id="ARBA00022777"/>
    </source>
</evidence>
<dbReference type="Gene3D" id="3.30.70.890">
    <property type="entry name" value="GHMP kinase, C-terminal domain"/>
    <property type="match status" value="1"/>
</dbReference>
<dbReference type="GO" id="GO:0005524">
    <property type="term" value="F:ATP binding"/>
    <property type="evidence" value="ECO:0007669"/>
    <property type="project" value="UniProtKB-UniRule"/>
</dbReference>
<dbReference type="GO" id="GO:0005829">
    <property type="term" value="C:cytosol"/>
    <property type="evidence" value="ECO:0007669"/>
    <property type="project" value="TreeGrafter"/>
</dbReference>
<dbReference type="Gene3D" id="3.30.230.10">
    <property type="match status" value="1"/>
</dbReference>
<feature type="domain" description="Galactokinase N-terminal" evidence="14">
    <location>
        <begin position="8"/>
        <end position="53"/>
    </location>
</feature>
<gene>
    <name evidence="15" type="primary">galK</name>
    <name evidence="15" type="ORF">H5P28_03710</name>
</gene>
<dbReference type="PRINTS" id="PR00473">
    <property type="entry name" value="GALCTOKINASE"/>
</dbReference>
<dbReference type="InterPro" id="IPR013750">
    <property type="entry name" value="GHMP_kinase_C_dom"/>
</dbReference>
<dbReference type="Pfam" id="PF00288">
    <property type="entry name" value="GHMP_kinases_N"/>
    <property type="match status" value="1"/>
</dbReference>
<dbReference type="EC" id="2.7.1.6" evidence="11"/>
<dbReference type="EMBL" id="JACHVB010000013">
    <property type="protein sequence ID" value="MBC2593360.1"/>
    <property type="molecule type" value="Genomic_DNA"/>
</dbReference>
<keyword evidence="9" id="KW-0299">Galactose metabolism</keyword>
<organism evidence="15 16">
    <name type="scientific">Ruficoccus amylovorans</name>
    <dbReference type="NCBI Taxonomy" id="1804625"/>
    <lineage>
        <taxon>Bacteria</taxon>
        <taxon>Pseudomonadati</taxon>
        <taxon>Verrucomicrobiota</taxon>
        <taxon>Opitutia</taxon>
        <taxon>Puniceicoccales</taxon>
        <taxon>Cerasicoccaceae</taxon>
        <taxon>Ruficoccus</taxon>
    </lineage>
</organism>
<evidence type="ECO:0000256" key="7">
    <source>
        <dbReference type="ARBA" id="ARBA00022840"/>
    </source>
</evidence>
<dbReference type="FunFam" id="3.30.70.890:FF:000001">
    <property type="entry name" value="Galactokinase"/>
    <property type="match status" value="1"/>
</dbReference>
<dbReference type="Proteomes" id="UP000546464">
    <property type="component" value="Unassembled WGS sequence"/>
</dbReference>
<evidence type="ECO:0000256" key="5">
    <source>
        <dbReference type="ARBA" id="ARBA00022741"/>
    </source>
</evidence>
<evidence type="ECO:0000256" key="9">
    <source>
        <dbReference type="ARBA" id="ARBA00023144"/>
    </source>
</evidence>
<dbReference type="GO" id="GO:0004335">
    <property type="term" value="F:galactokinase activity"/>
    <property type="evidence" value="ECO:0007669"/>
    <property type="project" value="UniProtKB-UniRule"/>
</dbReference>
<keyword evidence="4" id="KW-0479">Metal-binding</keyword>
<dbReference type="InterPro" id="IPR000705">
    <property type="entry name" value="Galactokinase"/>
</dbReference>
<evidence type="ECO:0000256" key="4">
    <source>
        <dbReference type="ARBA" id="ARBA00022723"/>
    </source>
</evidence>
<feature type="domain" description="GHMP kinase C-terminal" evidence="13">
    <location>
        <begin position="280"/>
        <end position="357"/>
    </location>
</feature>
<protein>
    <recommendedName>
        <fullName evidence="11">Galactokinase</fullName>
        <ecNumber evidence="11">2.7.1.6</ecNumber>
    </recommendedName>
</protein>
<dbReference type="InterPro" id="IPR036554">
    <property type="entry name" value="GHMP_kinase_C_sf"/>
</dbReference>
<evidence type="ECO:0000313" key="15">
    <source>
        <dbReference type="EMBL" id="MBC2593360.1"/>
    </source>
</evidence>
<accession>A0A842HAQ2</accession>
<keyword evidence="6 15" id="KW-0418">Kinase</keyword>
<evidence type="ECO:0000256" key="11">
    <source>
        <dbReference type="NCBIfam" id="TIGR00131"/>
    </source>
</evidence>
<evidence type="ECO:0000256" key="1">
    <source>
        <dbReference type="ARBA" id="ARBA00006566"/>
    </source>
</evidence>
<comment type="caution">
    <text evidence="15">The sequence shown here is derived from an EMBL/GenBank/DDBJ whole genome shotgun (WGS) entry which is preliminary data.</text>
</comment>
<keyword evidence="7" id="KW-0067">ATP-binding</keyword>
<evidence type="ECO:0000259" key="14">
    <source>
        <dbReference type="Pfam" id="PF10509"/>
    </source>
</evidence>
<dbReference type="InterPro" id="IPR019539">
    <property type="entry name" value="GalKase_N"/>
</dbReference>
<evidence type="ECO:0000256" key="2">
    <source>
        <dbReference type="ARBA" id="ARBA00022490"/>
    </source>
</evidence>
<keyword evidence="8" id="KW-0460">Magnesium</keyword>
<dbReference type="InterPro" id="IPR006204">
    <property type="entry name" value="GHMP_kinase_N_dom"/>
</dbReference>
<keyword evidence="2" id="KW-0963">Cytoplasm</keyword>
<evidence type="ECO:0000256" key="8">
    <source>
        <dbReference type="ARBA" id="ARBA00022842"/>
    </source>
</evidence>
<dbReference type="GO" id="GO:0006012">
    <property type="term" value="P:galactose metabolic process"/>
    <property type="evidence" value="ECO:0007669"/>
    <property type="project" value="UniProtKB-UniRule"/>
</dbReference>
<dbReference type="GO" id="GO:0046872">
    <property type="term" value="F:metal ion binding"/>
    <property type="evidence" value="ECO:0007669"/>
    <property type="project" value="UniProtKB-KW"/>
</dbReference>
<dbReference type="PIRSF" id="PIRSF000530">
    <property type="entry name" value="Galactokinase"/>
    <property type="match status" value="1"/>
</dbReference>
<evidence type="ECO:0000313" key="16">
    <source>
        <dbReference type="Proteomes" id="UP000546464"/>
    </source>
</evidence>
<dbReference type="PROSITE" id="PS00627">
    <property type="entry name" value="GHMP_KINASES_ATP"/>
    <property type="match status" value="1"/>
</dbReference>
<keyword evidence="16" id="KW-1185">Reference proteome</keyword>
<dbReference type="Pfam" id="PF10509">
    <property type="entry name" value="GalKase_gal_bdg"/>
    <property type="match status" value="1"/>
</dbReference>
<dbReference type="PANTHER" id="PTHR10457">
    <property type="entry name" value="MEVALONATE KINASE/GALACTOKINASE"/>
    <property type="match status" value="1"/>
</dbReference>
<dbReference type="SUPFAM" id="SSF55060">
    <property type="entry name" value="GHMP Kinase, C-terminal domain"/>
    <property type="match status" value="1"/>
</dbReference>
<keyword evidence="3 15" id="KW-0808">Transferase</keyword>
<dbReference type="SUPFAM" id="SSF54211">
    <property type="entry name" value="Ribosomal protein S5 domain 2-like"/>
    <property type="match status" value="1"/>
</dbReference>
<keyword evidence="10" id="KW-0119">Carbohydrate metabolism</keyword>
<reference evidence="15 16" key="1">
    <citation type="submission" date="2020-07" db="EMBL/GenBank/DDBJ databases">
        <authorList>
            <person name="Feng X."/>
        </authorList>
    </citation>
    <scope>NUCLEOTIDE SEQUENCE [LARGE SCALE GENOMIC DNA]</scope>
    <source>
        <strain evidence="15 16">JCM31066</strain>
    </source>
</reference>
<evidence type="ECO:0000259" key="12">
    <source>
        <dbReference type="Pfam" id="PF00288"/>
    </source>
</evidence>
<name>A0A842HAQ2_9BACT</name>
<dbReference type="InterPro" id="IPR006203">
    <property type="entry name" value="GHMP_knse_ATP-bd_CS"/>
</dbReference>
<evidence type="ECO:0000256" key="10">
    <source>
        <dbReference type="ARBA" id="ARBA00023277"/>
    </source>
</evidence>
<comment type="similarity">
    <text evidence="1">Belongs to the GHMP kinase family. GalK subfamily.</text>
</comment>
<dbReference type="PRINTS" id="PR00959">
    <property type="entry name" value="MEVGALKINASE"/>
</dbReference>
<dbReference type="InterPro" id="IPR020568">
    <property type="entry name" value="Ribosomal_Su5_D2-typ_SF"/>
</dbReference>